<reference evidence="2" key="2">
    <citation type="submission" date="2015-03" db="UniProtKB">
        <authorList>
            <consortium name="EnsemblPlants"/>
        </authorList>
    </citation>
    <scope>IDENTIFICATION</scope>
</reference>
<dbReference type="HOGENOM" id="CLU_2430137_0_0_1"/>
<proteinExistence type="predicted"/>
<evidence type="ECO:0000313" key="3">
    <source>
        <dbReference type="Proteomes" id="UP000032141"/>
    </source>
</evidence>
<protein>
    <submittedName>
        <fullName evidence="2">Uncharacterized protein</fullName>
    </submittedName>
</protein>
<evidence type="ECO:0000256" key="1">
    <source>
        <dbReference type="SAM" id="Phobius"/>
    </source>
</evidence>
<accession>A0A0D3CCV0</accession>
<dbReference type="Gramene" id="Bo5g041020.1">
    <property type="protein sequence ID" value="Bo5g041020.1"/>
    <property type="gene ID" value="Bo5g041020"/>
</dbReference>
<dbReference type="AlphaFoldDB" id="A0A0D3CCV0"/>
<keyword evidence="1" id="KW-0472">Membrane</keyword>
<dbReference type="Proteomes" id="UP000032141">
    <property type="component" value="Chromosome C5"/>
</dbReference>
<dbReference type="EnsemblPlants" id="Bo5g041020.1">
    <property type="protein sequence ID" value="Bo5g041020.1"/>
    <property type="gene ID" value="Bo5g041020"/>
</dbReference>
<organism evidence="2 3">
    <name type="scientific">Brassica oleracea var. oleracea</name>
    <dbReference type="NCBI Taxonomy" id="109376"/>
    <lineage>
        <taxon>Eukaryota</taxon>
        <taxon>Viridiplantae</taxon>
        <taxon>Streptophyta</taxon>
        <taxon>Embryophyta</taxon>
        <taxon>Tracheophyta</taxon>
        <taxon>Spermatophyta</taxon>
        <taxon>Magnoliopsida</taxon>
        <taxon>eudicotyledons</taxon>
        <taxon>Gunneridae</taxon>
        <taxon>Pentapetalae</taxon>
        <taxon>rosids</taxon>
        <taxon>malvids</taxon>
        <taxon>Brassicales</taxon>
        <taxon>Brassicaceae</taxon>
        <taxon>Brassiceae</taxon>
        <taxon>Brassica</taxon>
    </lineage>
</organism>
<reference evidence="2 3" key="1">
    <citation type="journal article" date="2014" name="Genome Biol.">
        <title>Transcriptome and methylome profiling reveals relics of genome dominance in the mesopolyploid Brassica oleracea.</title>
        <authorList>
            <person name="Parkin I.A."/>
            <person name="Koh C."/>
            <person name="Tang H."/>
            <person name="Robinson S.J."/>
            <person name="Kagale S."/>
            <person name="Clarke W.E."/>
            <person name="Town C.D."/>
            <person name="Nixon J."/>
            <person name="Krishnakumar V."/>
            <person name="Bidwell S.L."/>
            <person name="Denoeud F."/>
            <person name="Belcram H."/>
            <person name="Links M.G."/>
            <person name="Just J."/>
            <person name="Clarke C."/>
            <person name="Bender T."/>
            <person name="Huebert T."/>
            <person name="Mason A.S."/>
            <person name="Pires J.C."/>
            <person name="Barker G."/>
            <person name="Moore J."/>
            <person name="Walley P.G."/>
            <person name="Manoli S."/>
            <person name="Batley J."/>
            <person name="Edwards D."/>
            <person name="Nelson M.N."/>
            <person name="Wang X."/>
            <person name="Paterson A.H."/>
            <person name="King G."/>
            <person name="Bancroft I."/>
            <person name="Chalhoub B."/>
            <person name="Sharpe A.G."/>
        </authorList>
    </citation>
    <scope>NUCLEOTIDE SEQUENCE</scope>
    <source>
        <strain evidence="2 3">cv. TO1000</strain>
    </source>
</reference>
<keyword evidence="3" id="KW-1185">Reference proteome</keyword>
<evidence type="ECO:0000313" key="2">
    <source>
        <dbReference type="EnsemblPlants" id="Bo5g041020.1"/>
    </source>
</evidence>
<sequence length="91" mass="10785">MSQAFICYRRVLIILFVVLPLCLLLTILFTILCISHSYLILISQISFLLHDNNRENINHAIRLKYHYILGQEFLIECVLHCSKHRNDLLLF</sequence>
<name>A0A0D3CCV0_BRAOL</name>
<keyword evidence="1" id="KW-0812">Transmembrane</keyword>
<feature type="transmembrane region" description="Helical" evidence="1">
    <location>
        <begin position="12"/>
        <end position="39"/>
    </location>
</feature>
<dbReference type="OMA" id="CISHSYL"/>
<keyword evidence="1" id="KW-1133">Transmembrane helix</keyword>